<feature type="transmembrane region" description="Helical" evidence="6">
    <location>
        <begin position="357"/>
        <end position="379"/>
    </location>
</feature>
<dbReference type="InterPro" id="IPR001204">
    <property type="entry name" value="Phos_transporter"/>
</dbReference>
<feature type="transmembrane region" description="Helical" evidence="6">
    <location>
        <begin position="212"/>
        <end position="230"/>
    </location>
</feature>
<dbReference type="AlphaFoldDB" id="A0A7M2X211"/>
<evidence type="ECO:0000256" key="3">
    <source>
        <dbReference type="ARBA" id="ARBA00022692"/>
    </source>
</evidence>
<accession>A0A7M2X211</accession>
<dbReference type="KEGG" id="hbs:IPV69_05320"/>
<evidence type="ECO:0000313" key="8">
    <source>
        <dbReference type="Proteomes" id="UP000593765"/>
    </source>
</evidence>
<feature type="transmembrane region" description="Helical" evidence="6">
    <location>
        <begin position="16"/>
        <end position="37"/>
    </location>
</feature>
<dbReference type="Pfam" id="PF01384">
    <property type="entry name" value="PHO4"/>
    <property type="match status" value="1"/>
</dbReference>
<gene>
    <name evidence="7" type="ORF">IPV69_05320</name>
</gene>
<dbReference type="PANTHER" id="PTHR11101">
    <property type="entry name" value="PHOSPHATE TRANSPORTER"/>
    <property type="match status" value="1"/>
</dbReference>
<proteinExistence type="inferred from homology"/>
<evidence type="ECO:0000256" key="2">
    <source>
        <dbReference type="ARBA" id="ARBA00022448"/>
    </source>
</evidence>
<protein>
    <recommendedName>
        <fullName evidence="6">Phosphate transporter</fullName>
    </recommendedName>
</protein>
<dbReference type="PANTHER" id="PTHR11101:SF80">
    <property type="entry name" value="PHOSPHATE TRANSPORTER"/>
    <property type="match status" value="1"/>
</dbReference>
<keyword evidence="3 6" id="KW-0812">Transmembrane</keyword>
<feature type="transmembrane region" description="Helical" evidence="6">
    <location>
        <begin position="267"/>
        <end position="291"/>
    </location>
</feature>
<evidence type="ECO:0000256" key="5">
    <source>
        <dbReference type="ARBA" id="ARBA00023136"/>
    </source>
</evidence>
<evidence type="ECO:0000256" key="4">
    <source>
        <dbReference type="ARBA" id="ARBA00022989"/>
    </source>
</evidence>
<keyword evidence="8" id="KW-1185">Reference proteome</keyword>
<dbReference type="GO" id="GO:0035435">
    <property type="term" value="P:phosphate ion transmembrane transport"/>
    <property type="evidence" value="ECO:0007669"/>
    <property type="project" value="TreeGrafter"/>
</dbReference>
<evidence type="ECO:0000256" key="6">
    <source>
        <dbReference type="RuleBase" id="RU363058"/>
    </source>
</evidence>
<keyword evidence="5 6" id="KW-0472">Membrane</keyword>
<dbReference type="EMBL" id="CP063458">
    <property type="protein sequence ID" value="QOV90780.1"/>
    <property type="molecule type" value="Genomic_DNA"/>
</dbReference>
<dbReference type="GO" id="GO:0016020">
    <property type="term" value="C:membrane"/>
    <property type="evidence" value="ECO:0007669"/>
    <property type="project" value="UniProtKB-SubCell"/>
</dbReference>
<dbReference type="Proteomes" id="UP000593765">
    <property type="component" value="Chromosome"/>
</dbReference>
<name>A0A7M2X211_9BACT</name>
<keyword evidence="6" id="KW-0592">Phosphate transport</keyword>
<comment type="subcellular location">
    <subcellularLocation>
        <location evidence="1 6">Membrane</location>
        <topology evidence="1 6">Multi-pass membrane protein</topology>
    </subcellularLocation>
</comment>
<organism evidence="7 8">
    <name type="scientific">Humisphaera borealis</name>
    <dbReference type="NCBI Taxonomy" id="2807512"/>
    <lineage>
        <taxon>Bacteria</taxon>
        <taxon>Pseudomonadati</taxon>
        <taxon>Planctomycetota</taxon>
        <taxon>Phycisphaerae</taxon>
        <taxon>Tepidisphaerales</taxon>
        <taxon>Tepidisphaeraceae</taxon>
        <taxon>Humisphaera</taxon>
    </lineage>
</organism>
<sequence length="388" mass="41233">MTVSLIAASATQPTPAFIGLIIFIIFVALIFDFLNGFHDAANSIATIVSTRVLSPTQAVAWAAFFNFIAAFLFGTTVAGTIGSGLIHSAPQFLDVYVVLAGLTGAIVWNIITWWLALPTSSSHALVSAAAGAAIAKGGFGAIVIGSKWGLLLLFIVLSPLIGMLLGGFLMIVLAWTFRRAHPHKVDTAFRRLQLVSAAIYSLGHGGNDAQKTMGIIILLLSAAGLSNWGAPDPHNFVENGFAWLRSLAGETGWAHSLLNLVHHQHSVAWWVILSCHAAIALGTMFGGWRIVKTMGSGITKLQPIGGFCAETAAATTIILATRMGIPISTTHAITGSILGVGTTKGVRSVRWIWGQRIILAWVLTIPCSAFIAAVTYFVIHLTLEAWFR</sequence>
<feature type="transmembrane region" description="Helical" evidence="6">
    <location>
        <begin position="58"/>
        <end position="83"/>
    </location>
</feature>
<feature type="transmembrane region" description="Helical" evidence="6">
    <location>
        <begin position="95"/>
        <end position="117"/>
    </location>
</feature>
<evidence type="ECO:0000256" key="1">
    <source>
        <dbReference type="ARBA" id="ARBA00004141"/>
    </source>
</evidence>
<comment type="similarity">
    <text evidence="6">Belongs to the inorganic phosphate transporter (PiT) (TC 2.A.20) family.</text>
</comment>
<feature type="transmembrane region" description="Helical" evidence="6">
    <location>
        <begin position="150"/>
        <end position="175"/>
    </location>
</feature>
<dbReference type="GO" id="GO:0005315">
    <property type="term" value="F:phosphate transmembrane transporter activity"/>
    <property type="evidence" value="ECO:0007669"/>
    <property type="project" value="InterPro"/>
</dbReference>
<evidence type="ECO:0000313" key="7">
    <source>
        <dbReference type="EMBL" id="QOV90780.1"/>
    </source>
</evidence>
<feature type="transmembrane region" description="Helical" evidence="6">
    <location>
        <begin position="124"/>
        <end position="144"/>
    </location>
</feature>
<reference evidence="7 8" key="1">
    <citation type="submission" date="2020-10" db="EMBL/GenBank/DDBJ databases">
        <title>Wide distribution of Phycisphaera-like planctomycetes from WD2101 soil group in peatlands and genome analysis of the first cultivated representative.</title>
        <authorList>
            <person name="Dedysh S.N."/>
            <person name="Beletsky A.V."/>
            <person name="Ivanova A."/>
            <person name="Kulichevskaya I.S."/>
            <person name="Suzina N.E."/>
            <person name="Philippov D.A."/>
            <person name="Rakitin A.L."/>
            <person name="Mardanov A.V."/>
            <person name="Ravin N.V."/>
        </authorList>
    </citation>
    <scope>NUCLEOTIDE SEQUENCE [LARGE SCALE GENOMIC DNA]</scope>
    <source>
        <strain evidence="7 8">M1803</strain>
    </source>
</reference>
<keyword evidence="4 6" id="KW-1133">Transmembrane helix</keyword>
<keyword evidence="2 6" id="KW-0813">Transport</keyword>
<dbReference type="RefSeq" id="WP_206293882.1">
    <property type="nucleotide sequence ID" value="NZ_CP063458.1"/>
</dbReference>